<dbReference type="GO" id="GO:0003700">
    <property type="term" value="F:DNA-binding transcription factor activity"/>
    <property type="evidence" value="ECO:0007669"/>
    <property type="project" value="InterPro"/>
</dbReference>
<dbReference type="Gene3D" id="1.10.10.60">
    <property type="entry name" value="Homeodomain-like"/>
    <property type="match status" value="2"/>
</dbReference>
<dbReference type="AlphaFoldDB" id="F3KNP8"/>
<dbReference type="InterPro" id="IPR001789">
    <property type="entry name" value="Sig_transdc_resp-reg_receiver"/>
</dbReference>
<feature type="region of interest" description="Disordered" evidence="7">
    <location>
        <begin position="133"/>
        <end position="161"/>
    </location>
</feature>
<keyword evidence="3" id="KW-0805">Transcription regulation</keyword>
<feature type="region of interest" description="Disordered" evidence="7">
    <location>
        <begin position="258"/>
        <end position="277"/>
    </location>
</feature>
<dbReference type="OrthoDB" id="9801101at2"/>
<dbReference type="GO" id="GO:0000976">
    <property type="term" value="F:transcription cis-regulatory region binding"/>
    <property type="evidence" value="ECO:0007669"/>
    <property type="project" value="TreeGrafter"/>
</dbReference>
<evidence type="ECO:0000259" key="9">
    <source>
        <dbReference type="PROSITE" id="PS50110"/>
    </source>
</evidence>
<keyword evidence="4" id="KW-0238">DNA-binding</keyword>
<comment type="caution">
    <text evidence="10">The sequence shown here is derived from an EMBL/GenBank/DDBJ whole genome shotgun (WGS) entry which is preliminary data.</text>
</comment>
<sequence>MCAAHVPSVDQPHILLIDDEPEALRSLVALIRQQGWQVSLAAEPHRGHLRALALQPDLIVLDISMPGMDGMALLRRLRAAPETQDIPVIFLSAQHAADQRLAGLTEGGVDYVTKPFEPQEVLARIRIHMQLARRAKAKPAPQEDSDTSASQGDDAPAEAHTPTDADEALLRAAMQFIETHLAELPGLTEIAAAVGTHEKRLSQVFRQRAGSTVFAFARQLRLQKAKDLLVNSDLEIQDIAELTGYQSAANFATAFREQQSMTPSDYRQQARGKGTPE</sequence>
<dbReference type="PANTHER" id="PTHR48111">
    <property type="entry name" value="REGULATOR OF RPOS"/>
    <property type="match status" value="1"/>
</dbReference>
<dbReference type="GO" id="GO:0032993">
    <property type="term" value="C:protein-DNA complex"/>
    <property type="evidence" value="ECO:0007669"/>
    <property type="project" value="TreeGrafter"/>
</dbReference>
<dbReference type="PROSITE" id="PS50110">
    <property type="entry name" value="RESPONSE_REGULATORY"/>
    <property type="match status" value="1"/>
</dbReference>
<keyword evidence="2" id="KW-0902">Two-component regulatory system</keyword>
<dbReference type="PROSITE" id="PS00041">
    <property type="entry name" value="HTH_ARAC_FAMILY_1"/>
    <property type="match status" value="1"/>
</dbReference>
<dbReference type="InterPro" id="IPR020449">
    <property type="entry name" value="Tscrpt_reg_AraC-type_HTH"/>
</dbReference>
<dbReference type="InterPro" id="IPR039420">
    <property type="entry name" value="WalR-like"/>
</dbReference>
<gene>
    <name evidence="10" type="ORF">HGR_00200</name>
</gene>
<reference evidence="10 11" key="1">
    <citation type="journal article" date="2011" name="EMBO J.">
        <title>Structural diversity of bacterial flagellar motors.</title>
        <authorList>
            <person name="Chen S."/>
            <person name="Beeby M."/>
            <person name="Murphy G.E."/>
            <person name="Leadbetter J.R."/>
            <person name="Hendrixson D.R."/>
            <person name="Briegel A."/>
            <person name="Li Z."/>
            <person name="Shi J."/>
            <person name="Tocheva E.I."/>
            <person name="Muller A."/>
            <person name="Dobro M.J."/>
            <person name="Jensen G.J."/>
        </authorList>
    </citation>
    <scope>NUCLEOTIDE SEQUENCE [LARGE SCALE GENOMIC DNA]</scope>
    <source>
        <strain evidence="10 11">ATCC 19624</strain>
    </source>
</reference>
<protein>
    <submittedName>
        <fullName evidence="10">Response regulator</fullName>
    </submittedName>
</protein>
<dbReference type="PROSITE" id="PS01124">
    <property type="entry name" value="HTH_ARAC_FAMILY_2"/>
    <property type="match status" value="1"/>
</dbReference>
<accession>F3KNP8</accession>
<dbReference type="Proteomes" id="UP000016368">
    <property type="component" value="Unassembled WGS sequence"/>
</dbReference>
<dbReference type="PRINTS" id="PR00032">
    <property type="entry name" value="HTHARAC"/>
</dbReference>
<dbReference type="Pfam" id="PF00072">
    <property type="entry name" value="Response_reg"/>
    <property type="match status" value="1"/>
</dbReference>
<feature type="domain" description="Response regulatory" evidence="9">
    <location>
        <begin position="13"/>
        <end position="129"/>
    </location>
</feature>
<dbReference type="SUPFAM" id="SSF52172">
    <property type="entry name" value="CheY-like"/>
    <property type="match status" value="1"/>
</dbReference>
<dbReference type="PANTHER" id="PTHR48111:SF1">
    <property type="entry name" value="TWO-COMPONENT RESPONSE REGULATOR ORR33"/>
    <property type="match status" value="1"/>
</dbReference>
<dbReference type="InterPro" id="IPR018060">
    <property type="entry name" value="HTH_AraC"/>
</dbReference>
<dbReference type="GO" id="GO:0005829">
    <property type="term" value="C:cytosol"/>
    <property type="evidence" value="ECO:0007669"/>
    <property type="project" value="TreeGrafter"/>
</dbReference>
<dbReference type="eggNOG" id="COG0745">
    <property type="taxonomic scope" value="Bacteria"/>
</dbReference>
<evidence type="ECO:0000256" key="6">
    <source>
        <dbReference type="PROSITE-ProRule" id="PRU00169"/>
    </source>
</evidence>
<dbReference type="InterPro" id="IPR009057">
    <property type="entry name" value="Homeodomain-like_sf"/>
</dbReference>
<evidence type="ECO:0000256" key="3">
    <source>
        <dbReference type="ARBA" id="ARBA00023015"/>
    </source>
</evidence>
<dbReference type="GO" id="GO:0000156">
    <property type="term" value="F:phosphorelay response regulator activity"/>
    <property type="evidence" value="ECO:0007669"/>
    <property type="project" value="TreeGrafter"/>
</dbReference>
<keyword evidence="1 6" id="KW-0597">Phosphoprotein</keyword>
<feature type="modified residue" description="4-aspartylphosphate" evidence="6">
    <location>
        <position position="62"/>
    </location>
</feature>
<dbReference type="Gene3D" id="3.40.50.2300">
    <property type="match status" value="1"/>
</dbReference>
<evidence type="ECO:0000259" key="8">
    <source>
        <dbReference type="PROSITE" id="PS01124"/>
    </source>
</evidence>
<dbReference type="InterPro" id="IPR011006">
    <property type="entry name" value="CheY-like_superfamily"/>
</dbReference>
<dbReference type="SMART" id="SM00342">
    <property type="entry name" value="HTH_ARAC"/>
    <property type="match status" value="1"/>
</dbReference>
<evidence type="ECO:0000256" key="5">
    <source>
        <dbReference type="ARBA" id="ARBA00023163"/>
    </source>
</evidence>
<evidence type="ECO:0000313" key="11">
    <source>
        <dbReference type="Proteomes" id="UP000016368"/>
    </source>
</evidence>
<name>F3KNP8_9BURK</name>
<dbReference type="STRING" id="887062.HGR_00200"/>
<dbReference type="EMBL" id="AEGR01000001">
    <property type="protein sequence ID" value="EGI78614.1"/>
    <property type="molecule type" value="Genomic_DNA"/>
</dbReference>
<dbReference type="Pfam" id="PF12833">
    <property type="entry name" value="HTH_18"/>
    <property type="match status" value="1"/>
</dbReference>
<evidence type="ECO:0000313" key="10">
    <source>
        <dbReference type="EMBL" id="EGI78614.1"/>
    </source>
</evidence>
<dbReference type="SUPFAM" id="SSF46689">
    <property type="entry name" value="Homeodomain-like"/>
    <property type="match status" value="2"/>
</dbReference>
<evidence type="ECO:0000256" key="1">
    <source>
        <dbReference type="ARBA" id="ARBA00022553"/>
    </source>
</evidence>
<dbReference type="InterPro" id="IPR018062">
    <property type="entry name" value="HTH_AraC-typ_CS"/>
</dbReference>
<evidence type="ECO:0000256" key="2">
    <source>
        <dbReference type="ARBA" id="ARBA00023012"/>
    </source>
</evidence>
<evidence type="ECO:0000256" key="4">
    <source>
        <dbReference type="ARBA" id="ARBA00023125"/>
    </source>
</evidence>
<feature type="domain" description="HTH araC/xylS-type" evidence="8">
    <location>
        <begin position="171"/>
        <end position="269"/>
    </location>
</feature>
<evidence type="ECO:0000256" key="7">
    <source>
        <dbReference type="SAM" id="MobiDB-lite"/>
    </source>
</evidence>
<keyword evidence="5" id="KW-0804">Transcription</keyword>
<organism evidence="10 11">
    <name type="scientific">Hylemonella gracilis ATCC 19624</name>
    <dbReference type="NCBI Taxonomy" id="887062"/>
    <lineage>
        <taxon>Bacteria</taxon>
        <taxon>Pseudomonadati</taxon>
        <taxon>Pseudomonadota</taxon>
        <taxon>Betaproteobacteria</taxon>
        <taxon>Burkholderiales</taxon>
        <taxon>Comamonadaceae</taxon>
        <taxon>Hylemonella</taxon>
    </lineage>
</organism>
<proteinExistence type="predicted"/>
<dbReference type="SMART" id="SM00448">
    <property type="entry name" value="REC"/>
    <property type="match status" value="1"/>
</dbReference>
<dbReference type="eggNOG" id="COG4977">
    <property type="taxonomic scope" value="Bacteria"/>
</dbReference>
<keyword evidence="11" id="KW-1185">Reference proteome</keyword>
<feature type="compositionally biased region" description="Polar residues" evidence="7">
    <location>
        <begin position="258"/>
        <end position="267"/>
    </location>
</feature>